<dbReference type="Proteomes" id="UP001055105">
    <property type="component" value="Unassembled WGS sequence"/>
</dbReference>
<evidence type="ECO:0000256" key="8">
    <source>
        <dbReference type="ARBA" id="ARBA00023012"/>
    </source>
</evidence>
<organism evidence="11 14">
    <name type="scientific">Alistipes finegoldii</name>
    <dbReference type="NCBI Taxonomy" id="214856"/>
    <lineage>
        <taxon>Bacteria</taxon>
        <taxon>Pseudomonadati</taxon>
        <taxon>Bacteroidota</taxon>
        <taxon>Bacteroidia</taxon>
        <taxon>Bacteroidales</taxon>
        <taxon>Rikenellaceae</taxon>
        <taxon>Alistipes</taxon>
    </lineage>
</organism>
<proteinExistence type="predicted"/>
<dbReference type="SMART" id="SM00387">
    <property type="entry name" value="HATPase_c"/>
    <property type="match status" value="1"/>
</dbReference>
<name>A0A5B5VSW7_9BACT</name>
<feature type="transmembrane region" description="Helical" evidence="9">
    <location>
        <begin position="12"/>
        <end position="30"/>
    </location>
</feature>
<feature type="domain" description="Histidine kinase" evidence="10">
    <location>
        <begin position="187"/>
        <end position="390"/>
    </location>
</feature>
<evidence type="ECO:0000256" key="3">
    <source>
        <dbReference type="ARBA" id="ARBA00022553"/>
    </source>
</evidence>
<comment type="catalytic activity">
    <reaction evidence="1">
        <text>ATP + protein L-histidine = ADP + protein N-phospho-L-histidine.</text>
        <dbReference type="EC" id="2.7.13.3"/>
    </reaction>
</comment>
<dbReference type="InterPro" id="IPR005467">
    <property type="entry name" value="His_kinase_dom"/>
</dbReference>
<dbReference type="EMBL" id="VVND01000002">
    <property type="protein sequence ID" value="KAA3160654.1"/>
    <property type="molecule type" value="Genomic_DNA"/>
</dbReference>
<feature type="transmembrane region" description="Helical" evidence="9">
    <location>
        <begin position="149"/>
        <end position="169"/>
    </location>
</feature>
<dbReference type="SUPFAM" id="SSF55874">
    <property type="entry name" value="ATPase domain of HSP90 chaperone/DNA topoisomerase II/histidine kinase"/>
    <property type="match status" value="1"/>
</dbReference>
<evidence type="ECO:0000256" key="4">
    <source>
        <dbReference type="ARBA" id="ARBA00022679"/>
    </source>
</evidence>
<keyword evidence="5" id="KW-0547">Nucleotide-binding</keyword>
<dbReference type="EC" id="2.7.13.3" evidence="2"/>
<comment type="caution">
    <text evidence="11">The sequence shown here is derived from an EMBL/GenBank/DDBJ whole genome shotgun (WGS) entry which is preliminary data.</text>
</comment>
<dbReference type="PRINTS" id="PR00344">
    <property type="entry name" value="BCTRLSENSOR"/>
</dbReference>
<keyword evidence="9" id="KW-1133">Transmembrane helix</keyword>
<dbReference type="GO" id="GO:0005524">
    <property type="term" value="F:ATP binding"/>
    <property type="evidence" value="ECO:0007669"/>
    <property type="project" value="UniProtKB-KW"/>
</dbReference>
<gene>
    <name evidence="11" type="primary">porY</name>
    <name evidence="11" type="ORF">CE91St16_34450</name>
    <name evidence="12" type="ORF">F2A26_02635</name>
</gene>
<keyword evidence="8" id="KW-0902">Two-component regulatory system</keyword>
<dbReference type="Pfam" id="PF02518">
    <property type="entry name" value="HATPase_c"/>
    <property type="match status" value="1"/>
</dbReference>
<dbReference type="GO" id="GO:0004673">
    <property type="term" value="F:protein histidine kinase activity"/>
    <property type="evidence" value="ECO:0007669"/>
    <property type="project" value="UniProtKB-EC"/>
</dbReference>
<dbReference type="InterPro" id="IPR004358">
    <property type="entry name" value="Sig_transdc_His_kin-like_C"/>
</dbReference>
<dbReference type="PROSITE" id="PS50109">
    <property type="entry name" value="HIS_KIN"/>
    <property type="match status" value="1"/>
</dbReference>
<evidence type="ECO:0000256" key="5">
    <source>
        <dbReference type="ARBA" id="ARBA00022741"/>
    </source>
</evidence>
<evidence type="ECO:0000313" key="14">
    <source>
        <dbReference type="Proteomes" id="UP001055105"/>
    </source>
</evidence>
<dbReference type="EMBL" id="BQOL01000003">
    <property type="protein sequence ID" value="GKI20537.1"/>
    <property type="molecule type" value="Genomic_DNA"/>
</dbReference>
<dbReference type="InterPro" id="IPR003594">
    <property type="entry name" value="HATPase_dom"/>
</dbReference>
<accession>A0A5B5VSW7</accession>
<reference evidence="11" key="2">
    <citation type="submission" date="2022-01" db="EMBL/GenBank/DDBJ databases">
        <title>Novel bile acid biosynthetic pathways are enriched in the microbiome of centenarians.</title>
        <authorList>
            <person name="Sato Y."/>
            <person name="Atarashi K."/>
            <person name="Plichta R.D."/>
            <person name="Arai Y."/>
            <person name="Sasajima S."/>
            <person name="Kearney M.S."/>
            <person name="Suda W."/>
            <person name="Takeshita K."/>
            <person name="Sasaki T."/>
            <person name="Okamoto S."/>
            <person name="Skelly N.A."/>
            <person name="Okamura Y."/>
            <person name="Vlamakis H."/>
            <person name="Li Y."/>
            <person name="Tanoue T."/>
            <person name="Takei H."/>
            <person name="Nittono H."/>
            <person name="Narushima S."/>
            <person name="Irie J."/>
            <person name="Itoh H."/>
            <person name="Moriya K."/>
            <person name="Sugiura Y."/>
            <person name="Suematsu M."/>
            <person name="Moritoki N."/>
            <person name="Shibata S."/>
            <person name="Littman R.D."/>
            <person name="Fischbach A.M."/>
            <person name="Uwamino Y."/>
            <person name="Inoue T."/>
            <person name="Honda A."/>
            <person name="Hattori M."/>
            <person name="Murai T."/>
            <person name="Xavier J.R."/>
            <person name="Hirose N."/>
            <person name="Honda K."/>
        </authorList>
    </citation>
    <scope>NUCLEOTIDE SEQUENCE</scope>
    <source>
        <strain evidence="11">CE91-St16</strain>
    </source>
</reference>
<keyword evidence="13" id="KW-1185">Reference proteome</keyword>
<keyword evidence="9" id="KW-0812">Transmembrane</keyword>
<dbReference type="PANTHER" id="PTHR43065">
    <property type="entry name" value="SENSOR HISTIDINE KINASE"/>
    <property type="match status" value="1"/>
</dbReference>
<dbReference type="Proteomes" id="UP000324870">
    <property type="component" value="Unassembled WGS sequence"/>
</dbReference>
<dbReference type="RefSeq" id="WP_130062571.1">
    <property type="nucleotide sequence ID" value="NZ_AP025581.1"/>
</dbReference>
<evidence type="ECO:0000256" key="1">
    <source>
        <dbReference type="ARBA" id="ARBA00000085"/>
    </source>
</evidence>
<keyword evidence="3" id="KW-0597">Phosphoprotein</keyword>
<sequence length="392" mass="44857">MKIRRDIFSFRNRVVVIIVGIALGMVSLLYTNNMAKRLKEKEQHDVALWAHAMERVNRDVMGGSMEDPLIQDIVSNGNNIPFIITNENLEVFRSHLIPDKIIDHPDRLRRMIDKLTEENPPRTVRFWWSNDHYHIIFYGRSALLKSLYYFPYVQILVITAFIMLGFIAFRSSKHDEQNRVWIGLAKETAHQLGTPTSSLLGWIEYLRSQDVDQGAVEEMNKDLTHLMKIVDRFSKIGSETPLTPANINEIVGESVMYFRKRIPRNVTLDYNGLAIAPVQANINAALFEWVVENLMKNSLDALQGHGSIDVHISSDDKNVMIDVKDTGKGIPKGNWKRIFEPGFTTKTRGWGLGLSLSRRIVEDYHQGKIAVIESEIGKGTTIRITLKRIFEG</sequence>
<dbReference type="PANTHER" id="PTHR43065:SF10">
    <property type="entry name" value="PEROXIDE STRESS-ACTIVATED HISTIDINE KINASE MAK3"/>
    <property type="match status" value="1"/>
</dbReference>
<evidence type="ECO:0000313" key="12">
    <source>
        <dbReference type="EMBL" id="KAA3160654.1"/>
    </source>
</evidence>
<keyword evidence="9" id="KW-0472">Membrane</keyword>
<dbReference type="GO" id="GO:0000160">
    <property type="term" value="P:phosphorelay signal transduction system"/>
    <property type="evidence" value="ECO:0007669"/>
    <property type="project" value="UniProtKB-KW"/>
</dbReference>
<evidence type="ECO:0000256" key="9">
    <source>
        <dbReference type="SAM" id="Phobius"/>
    </source>
</evidence>
<dbReference type="Gene3D" id="3.30.565.10">
    <property type="entry name" value="Histidine kinase-like ATPase, C-terminal domain"/>
    <property type="match status" value="1"/>
</dbReference>
<evidence type="ECO:0000313" key="13">
    <source>
        <dbReference type="Proteomes" id="UP000324870"/>
    </source>
</evidence>
<keyword evidence="4" id="KW-0808">Transferase</keyword>
<reference evidence="12 13" key="1">
    <citation type="journal article" date="2019" name="Nat. Med.">
        <title>A library of human gut bacterial isolates paired with longitudinal multiomics data enables mechanistic microbiome research.</title>
        <authorList>
            <person name="Poyet M."/>
            <person name="Groussin M."/>
            <person name="Gibbons S.M."/>
            <person name="Avila-Pacheco J."/>
            <person name="Jiang X."/>
            <person name="Kearney S.M."/>
            <person name="Perrotta A.R."/>
            <person name="Berdy B."/>
            <person name="Zhao S."/>
            <person name="Lieberman T.D."/>
            <person name="Swanson P.K."/>
            <person name="Smith M."/>
            <person name="Roesemann S."/>
            <person name="Alexander J.E."/>
            <person name="Rich S.A."/>
            <person name="Livny J."/>
            <person name="Vlamakis H."/>
            <person name="Clish C."/>
            <person name="Bullock K."/>
            <person name="Deik A."/>
            <person name="Scott J."/>
            <person name="Pierce K.A."/>
            <person name="Xavier R.J."/>
            <person name="Alm E.J."/>
        </authorList>
    </citation>
    <scope>NUCLEOTIDE SEQUENCE [LARGE SCALE GENOMIC DNA]</scope>
    <source>
        <strain evidence="12 13">BIOML-A1</strain>
    </source>
</reference>
<evidence type="ECO:0000256" key="6">
    <source>
        <dbReference type="ARBA" id="ARBA00022777"/>
    </source>
</evidence>
<evidence type="ECO:0000259" key="10">
    <source>
        <dbReference type="PROSITE" id="PS50109"/>
    </source>
</evidence>
<dbReference type="CDD" id="cd00075">
    <property type="entry name" value="HATPase"/>
    <property type="match status" value="1"/>
</dbReference>
<evidence type="ECO:0000256" key="2">
    <source>
        <dbReference type="ARBA" id="ARBA00012438"/>
    </source>
</evidence>
<protein>
    <recommendedName>
        <fullName evidence="2">histidine kinase</fullName>
        <ecNumber evidence="2">2.7.13.3</ecNumber>
    </recommendedName>
</protein>
<dbReference type="AlphaFoldDB" id="A0A5B5VSW7"/>
<dbReference type="InterPro" id="IPR036890">
    <property type="entry name" value="HATPase_C_sf"/>
</dbReference>
<keyword evidence="6 11" id="KW-0418">Kinase</keyword>
<keyword evidence="7" id="KW-0067">ATP-binding</keyword>
<evidence type="ECO:0000313" key="11">
    <source>
        <dbReference type="EMBL" id="GKI20537.1"/>
    </source>
</evidence>
<evidence type="ECO:0000256" key="7">
    <source>
        <dbReference type="ARBA" id="ARBA00022840"/>
    </source>
</evidence>